<gene>
    <name evidence="5" type="primary">ORF87609</name>
    <name evidence="4" type="synonym">ORF87603</name>
</gene>
<evidence type="ECO:0000313" key="4">
    <source>
        <dbReference type="EMBL" id="CEK73641.1"/>
    </source>
</evidence>
<sequence length="426" mass="47542">MSKSAFLLAAILMAYFPEIIHAHGRLLEPASRMSAYLKGLPTPPNYNDHEMNCGGREIQHDQNGGKCGICGEQYQLTKNYERPNGVMVQHNIKTSVYLENQVIIIRLQITVSHKGYHEFKICNVQRTGGIEATQECLDATVLEDENGAKKFYNGTESTGYFEYILVLPEGLTCSHCVIQWRWKCGNDWGCDAGGCCVGCGARQEEFYGCSDVTINPRNGRNPITQPTFRTTAAPRATSPTWRYSSTVTTTTRRPTTYPTYTTRPQRVTYVSRTTAPTARTTTTTRGTYTTRTARPSSGYSYNMMYDYIRRYPSTIQGDTKIKFPGPGNTNNSPIGSRSSDDALINVVLGRHSIVISKDDLSVPVPVVDDSSPTATSDIENEITSNYKVKDRFCAACQYNCNLESNNKCYNYCPEVCKYSPAKLHFG</sequence>
<feature type="chain" id="PRO_5007391682" description="Chitin-binding type-4 domain-containing protein" evidence="2">
    <location>
        <begin position="23"/>
        <end position="426"/>
    </location>
</feature>
<accession>A0A0B6ZZ67</accession>
<protein>
    <recommendedName>
        <fullName evidence="3">Chitin-binding type-4 domain-containing protein</fullName>
    </recommendedName>
</protein>
<name>A0A0B6ZZ67_9EUPU</name>
<feature type="signal peptide" evidence="2">
    <location>
        <begin position="1"/>
        <end position="22"/>
    </location>
</feature>
<feature type="region of interest" description="Disordered" evidence="1">
    <location>
        <begin position="239"/>
        <end position="260"/>
    </location>
</feature>
<keyword evidence="2" id="KW-0732">Signal</keyword>
<evidence type="ECO:0000256" key="2">
    <source>
        <dbReference type="SAM" id="SignalP"/>
    </source>
</evidence>
<dbReference type="AlphaFoldDB" id="A0A0B6ZZ67"/>
<feature type="domain" description="Chitin-binding type-4" evidence="3">
    <location>
        <begin position="23"/>
        <end position="212"/>
    </location>
</feature>
<dbReference type="Pfam" id="PF03067">
    <property type="entry name" value="LPMO_10"/>
    <property type="match status" value="1"/>
</dbReference>
<evidence type="ECO:0000259" key="3">
    <source>
        <dbReference type="Pfam" id="PF03067"/>
    </source>
</evidence>
<evidence type="ECO:0000256" key="1">
    <source>
        <dbReference type="SAM" id="MobiDB-lite"/>
    </source>
</evidence>
<evidence type="ECO:0000313" key="5">
    <source>
        <dbReference type="EMBL" id="CEK73642.1"/>
    </source>
</evidence>
<organism evidence="5">
    <name type="scientific">Arion vulgaris</name>
    <dbReference type="NCBI Taxonomy" id="1028688"/>
    <lineage>
        <taxon>Eukaryota</taxon>
        <taxon>Metazoa</taxon>
        <taxon>Spiralia</taxon>
        <taxon>Lophotrochozoa</taxon>
        <taxon>Mollusca</taxon>
        <taxon>Gastropoda</taxon>
        <taxon>Heterobranchia</taxon>
        <taxon>Euthyneura</taxon>
        <taxon>Panpulmonata</taxon>
        <taxon>Eupulmonata</taxon>
        <taxon>Stylommatophora</taxon>
        <taxon>Helicina</taxon>
        <taxon>Arionoidea</taxon>
        <taxon>Arionidae</taxon>
        <taxon>Arion</taxon>
    </lineage>
</organism>
<proteinExistence type="predicted"/>
<reference evidence="5" key="1">
    <citation type="submission" date="2014-12" db="EMBL/GenBank/DDBJ databases">
        <title>Insight into the proteome of Arion vulgaris.</title>
        <authorList>
            <person name="Aradska J."/>
            <person name="Bulat T."/>
            <person name="Smidak R."/>
            <person name="Sarate P."/>
            <person name="Gangsoo J."/>
            <person name="Sialana F."/>
            <person name="Bilban M."/>
            <person name="Lubec G."/>
        </authorList>
    </citation>
    <scope>NUCLEOTIDE SEQUENCE</scope>
    <source>
        <tissue evidence="5">Skin</tissue>
    </source>
</reference>
<dbReference type="InterPro" id="IPR004302">
    <property type="entry name" value="Cellulose/chitin-bd_N"/>
</dbReference>
<dbReference type="EMBL" id="HACG01026776">
    <property type="protein sequence ID" value="CEK73641.1"/>
    <property type="molecule type" value="Transcribed_RNA"/>
</dbReference>
<dbReference type="EMBL" id="HACG01026777">
    <property type="protein sequence ID" value="CEK73642.1"/>
    <property type="molecule type" value="Transcribed_RNA"/>
</dbReference>